<evidence type="ECO:0000313" key="2">
    <source>
        <dbReference type="Proteomes" id="UP001065298"/>
    </source>
</evidence>
<protein>
    <submittedName>
        <fullName evidence="1">3-isopropylmalate dehydratase large subunit 2</fullName>
    </submittedName>
</protein>
<name>A0ACC0QRR1_9HYPO</name>
<organism evidence="1 2">
    <name type="scientific">Fusarium keratoplasticum</name>
    <dbReference type="NCBI Taxonomy" id="1328300"/>
    <lineage>
        <taxon>Eukaryota</taxon>
        <taxon>Fungi</taxon>
        <taxon>Dikarya</taxon>
        <taxon>Ascomycota</taxon>
        <taxon>Pezizomycotina</taxon>
        <taxon>Sordariomycetes</taxon>
        <taxon>Hypocreomycetidae</taxon>
        <taxon>Hypocreales</taxon>
        <taxon>Nectriaceae</taxon>
        <taxon>Fusarium</taxon>
        <taxon>Fusarium solani species complex</taxon>
    </lineage>
</organism>
<keyword evidence="2" id="KW-1185">Reference proteome</keyword>
<accession>A0ACC0QRR1</accession>
<reference evidence="1" key="1">
    <citation type="submission" date="2022-06" db="EMBL/GenBank/DDBJ databases">
        <title>Fusarium solani species complex genomes reveal bases of compartmentalisation and animal pathogenesis.</title>
        <authorList>
            <person name="Tsai I.J."/>
        </authorList>
    </citation>
    <scope>NUCLEOTIDE SEQUENCE</scope>
    <source>
        <strain evidence="1">Fu6.1</strain>
    </source>
</reference>
<sequence>MAARDFTAQLLVLLRTIRHVQLSDEALVSNLSQFPLKVLSAVADQITHDGSEREAGALREVLRIATASPSYGGMGLLAGNVLAEDEVELLLLASAWLESLNSADRSRKPLAPFAVRPANRPPMNVTEKIFAFHDVLRKGWVRPGEAILVSVDWVLSSEASWHNMLKVYQKMGDPGIFRNDRFWLAGDHVVDPRLMDQPLVQELVDEMDMARKKFKLTQFQGSNYTIMHTEFHRERAQPGQLIIGSDSHTCSAGADGCLAIGLGAAEVTMALVTGEIWFKVPEVVEIRLVSKPRRGIGGKDIILHILKELKRNTVASSRIVEYTGPGCRWLSADARFAITNMTTEFGGITGIFAPDRITEQFVQSRKTARHKSDSVFFKADSGCSYAVSHTIDLSQVETTIARYPSPDNVVCVSDMAGSKLDGVFIGACTTAEEDLVLGALVLRAGLEKGLKPVAYGQRRVVPGSRPIADFLRQTGLAQVYEKAGFTIGIPGCSYCVGMGADVAAPGEVWLSSQNRNFENRMGRGAIGHLASSAAVAASSFSMTITSPQNLVDSIPDHLWAQFKSRGSLVDQVQPDPFWVEPPGDDYGKAEEECTAKDSSDDGLDTNQNIINGKIYRLGNFVDTDALVPAQFALSSKNEEELGQHCLEFTNPEFRELVKKGHTIVVAGEAFGCGSSRQEAVQALIGIGVQCVIAKSFAFIYSRNQPSLGLWGFTMVDSGFYEKAQTGEAINIDLRLNELTIGGDRFRFQLTDIEKALTKRGGIIKAFNQHGTKVYSVITRDNSVSVKKVKNVEAQLVDGMAW</sequence>
<proteinExistence type="predicted"/>
<evidence type="ECO:0000313" key="1">
    <source>
        <dbReference type="EMBL" id="KAI8663775.1"/>
    </source>
</evidence>
<gene>
    <name evidence="1" type="ORF">NCS57_00979700</name>
</gene>
<dbReference type="EMBL" id="CM046509">
    <property type="protein sequence ID" value="KAI8663775.1"/>
    <property type="molecule type" value="Genomic_DNA"/>
</dbReference>
<comment type="caution">
    <text evidence="1">The sequence shown here is derived from an EMBL/GenBank/DDBJ whole genome shotgun (WGS) entry which is preliminary data.</text>
</comment>
<dbReference type="Proteomes" id="UP001065298">
    <property type="component" value="Chromosome 7"/>
</dbReference>